<reference evidence="1" key="1">
    <citation type="submission" date="2018-02" db="EMBL/GenBank/DDBJ databases">
        <title>Rhizophora mucronata_Transcriptome.</title>
        <authorList>
            <person name="Meera S.P."/>
            <person name="Sreeshan A."/>
            <person name="Augustine A."/>
        </authorList>
    </citation>
    <scope>NUCLEOTIDE SEQUENCE</scope>
    <source>
        <tissue evidence="1">Leaf</tissue>
    </source>
</reference>
<dbReference type="EMBL" id="GGEC01084345">
    <property type="protein sequence ID" value="MBX64829.1"/>
    <property type="molecule type" value="Transcribed_RNA"/>
</dbReference>
<dbReference type="AlphaFoldDB" id="A0A2P2QD03"/>
<protein>
    <submittedName>
        <fullName evidence="1">Uncharacterized protein</fullName>
    </submittedName>
</protein>
<name>A0A2P2QD03_RHIMU</name>
<proteinExistence type="predicted"/>
<sequence>MLLYSISIVVACTQSLHQTLLQTQPKILSFLNHTKAPA</sequence>
<accession>A0A2P2QD03</accession>
<evidence type="ECO:0000313" key="1">
    <source>
        <dbReference type="EMBL" id="MBX64829.1"/>
    </source>
</evidence>
<organism evidence="1">
    <name type="scientific">Rhizophora mucronata</name>
    <name type="common">Asiatic mangrove</name>
    <dbReference type="NCBI Taxonomy" id="61149"/>
    <lineage>
        <taxon>Eukaryota</taxon>
        <taxon>Viridiplantae</taxon>
        <taxon>Streptophyta</taxon>
        <taxon>Embryophyta</taxon>
        <taxon>Tracheophyta</taxon>
        <taxon>Spermatophyta</taxon>
        <taxon>Magnoliopsida</taxon>
        <taxon>eudicotyledons</taxon>
        <taxon>Gunneridae</taxon>
        <taxon>Pentapetalae</taxon>
        <taxon>rosids</taxon>
        <taxon>fabids</taxon>
        <taxon>Malpighiales</taxon>
        <taxon>Rhizophoraceae</taxon>
        <taxon>Rhizophora</taxon>
    </lineage>
</organism>